<dbReference type="AlphaFoldDB" id="C7J611"/>
<gene>
    <name evidence="2" type="ordered locus">Os08g0431601</name>
</gene>
<evidence type="ECO:0000256" key="1">
    <source>
        <dbReference type="SAM" id="MobiDB-lite"/>
    </source>
</evidence>
<protein>
    <submittedName>
        <fullName evidence="2">Os08g0431601 protein</fullName>
    </submittedName>
</protein>
<reference evidence="3" key="2">
    <citation type="journal article" date="2008" name="Nucleic Acids Res.">
        <title>The rice annotation project database (RAP-DB): 2008 update.</title>
        <authorList>
            <consortium name="The rice annotation project (RAP)"/>
        </authorList>
    </citation>
    <scope>GENOME REANNOTATION</scope>
    <source>
        <strain evidence="3">cv. Nipponbare</strain>
    </source>
</reference>
<reference evidence="2 3" key="1">
    <citation type="journal article" date="2005" name="Nature">
        <title>The map-based sequence of the rice genome.</title>
        <authorList>
            <consortium name="International rice genome sequencing project (IRGSP)"/>
            <person name="Matsumoto T."/>
            <person name="Wu J."/>
            <person name="Kanamori H."/>
            <person name="Katayose Y."/>
            <person name="Fujisawa M."/>
            <person name="Namiki N."/>
            <person name="Mizuno H."/>
            <person name="Yamamoto K."/>
            <person name="Antonio B.A."/>
            <person name="Baba T."/>
            <person name="Sakata K."/>
            <person name="Nagamura Y."/>
            <person name="Aoki H."/>
            <person name="Arikawa K."/>
            <person name="Arita K."/>
            <person name="Bito T."/>
            <person name="Chiden Y."/>
            <person name="Fujitsuka N."/>
            <person name="Fukunaka R."/>
            <person name="Hamada M."/>
            <person name="Harada C."/>
            <person name="Hayashi A."/>
            <person name="Hijishita S."/>
            <person name="Honda M."/>
            <person name="Hosokawa S."/>
            <person name="Ichikawa Y."/>
            <person name="Idonuma A."/>
            <person name="Iijima M."/>
            <person name="Ikeda M."/>
            <person name="Ikeno M."/>
            <person name="Ito K."/>
            <person name="Ito S."/>
            <person name="Ito T."/>
            <person name="Ito Y."/>
            <person name="Ito Y."/>
            <person name="Iwabuchi A."/>
            <person name="Kamiya K."/>
            <person name="Karasawa W."/>
            <person name="Kurita K."/>
            <person name="Katagiri S."/>
            <person name="Kikuta A."/>
            <person name="Kobayashi H."/>
            <person name="Kobayashi N."/>
            <person name="Machita K."/>
            <person name="Maehara T."/>
            <person name="Masukawa M."/>
            <person name="Mizubayashi T."/>
            <person name="Mukai Y."/>
            <person name="Nagasaki H."/>
            <person name="Nagata Y."/>
            <person name="Naito S."/>
            <person name="Nakashima M."/>
            <person name="Nakama Y."/>
            <person name="Nakamichi Y."/>
            <person name="Nakamura M."/>
            <person name="Meguro A."/>
            <person name="Negishi M."/>
            <person name="Ohta I."/>
            <person name="Ohta T."/>
            <person name="Okamoto M."/>
            <person name="Ono N."/>
            <person name="Saji S."/>
            <person name="Sakaguchi M."/>
            <person name="Sakai K."/>
            <person name="Shibata M."/>
            <person name="Shimokawa T."/>
            <person name="Song J."/>
            <person name="Takazaki Y."/>
            <person name="Terasawa K."/>
            <person name="Tsugane M."/>
            <person name="Tsuji K."/>
            <person name="Ueda S."/>
            <person name="Waki K."/>
            <person name="Yamagata H."/>
            <person name="Yamamoto M."/>
            <person name="Yamamoto S."/>
            <person name="Yamane H."/>
            <person name="Yoshiki S."/>
            <person name="Yoshihara R."/>
            <person name="Yukawa K."/>
            <person name="Zhong H."/>
            <person name="Yano M."/>
            <person name="Yuan Q."/>
            <person name="Ouyang S."/>
            <person name="Liu J."/>
            <person name="Jones K.M."/>
            <person name="Gansberger K."/>
            <person name="Moffat K."/>
            <person name="Hill J."/>
            <person name="Bera J."/>
            <person name="Fadrosh D."/>
            <person name="Jin S."/>
            <person name="Johri S."/>
            <person name="Kim M."/>
            <person name="Overton L."/>
            <person name="Reardon M."/>
            <person name="Tsitrin T."/>
            <person name="Vuong H."/>
            <person name="Weaver B."/>
            <person name="Ciecko A."/>
            <person name="Tallon L."/>
            <person name="Jackson J."/>
            <person name="Pai G."/>
            <person name="Aken S.V."/>
            <person name="Utterback T."/>
            <person name="Reidmuller S."/>
            <person name="Feldblyum T."/>
            <person name="Hsiao J."/>
            <person name="Zismann V."/>
            <person name="Iobst S."/>
            <person name="de Vazeille A.R."/>
            <person name="Buell C.R."/>
            <person name="Ying K."/>
            <person name="Li Y."/>
            <person name="Lu T."/>
            <person name="Huang Y."/>
            <person name="Zhao Q."/>
            <person name="Feng Q."/>
            <person name="Zhang L."/>
            <person name="Zhu J."/>
            <person name="Weng Q."/>
            <person name="Mu J."/>
            <person name="Lu Y."/>
            <person name="Fan D."/>
            <person name="Liu Y."/>
            <person name="Guan J."/>
            <person name="Zhang Y."/>
            <person name="Yu S."/>
            <person name="Liu X."/>
            <person name="Zhang Y."/>
            <person name="Hong G."/>
            <person name="Han B."/>
            <person name="Choisne N."/>
            <person name="Demange N."/>
            <person name="Orjeda G."/>
            <person name="Samain S."/>
            <person name="Cattolico L."/>
            <person name="Pelletier E."/>
            <person name="Couloux A."/>
            <person name="Segurens B."/>
            <person name="Wincker P."/>
            <person name="D'Hont A."/>
            <person name="Scarpelli C."/>
            <person name="Weissenbach J."/>
            <person name="Salanoubat M."/>
            <person name="Quetier F."/>
            <person name="Yu Y."/>
            <person name="Kim H.R."/>
            <person name="Rambo T."/>
            <person name="Currie J."/>
            <person name="Collura K."/>
            <person name="Luo M."/>
            <person name="Yang T."/>
            <person name="Ammiraju J.S.S."/>
            <person name="Engler F."/>
            <person name="Soderlund C."/>
            <person name="Wing R.A."/>
            <person name="Palmer L.E."/>
            <person name="de la Bastide M."/>
            <person name="Spiegel L."/>
            <person name="Nascimento L."/>
            <person name="Zutavern T."/>
            <person name="O'Shaughnessy A."/>
            <person name="Dike S."/>
            <person name="Dedhia N."/>
            <person name="Preston R."/>
            <person name="Balija V."/>
            <person name="McCombie W.R."/>
            <person name="Chow T."/>
            <person name="Chen H."/>
            <person name="Chung M."/>
            <person name="Chen C."/>
            <person name="Shaw J."/>
            <person name="Wu H."/>
            <person name="Hsiao K."/>
            <person name="Chao Y."/>
            <person name="Chu M."/>
            <person name="Cheng C."/>
            <person name="Hour A."/>
            <person name="Lee P."/>
            <person name="Lin S."/>
            <person name="Lin Y."/>
            <person name="Liou J."/>
            <person name="Liu S."/>
            <person name="Hsing Y."/>
            <person name="Raghuvanshi S."/>
            <person name="Mohanty A."/>
            <person name="Bharti A.K."/>
            <person name="Gaur A."/>
            <person name="Gupta V."/>
            <person name="Kumar D."/>
            <person name="Ravi V."/>
            <person name="Vij S."/>
            <person name="Kapur A."/>
            <person name="Khurana P."/>
            <person name="Khurana P."/>
            <person name="Khurana J.P."/>
            <person name="Tyagi A.K."/>
            <person name="Gaikwad K."/>
            <person name="Singh A."/>
            <person name="Dalal V."/>
            <person name="Srivastava S."/>
            <person name="Dixit A."/>
            <person name="Pal A.K."/>
            <person name="Ghazi I.A."/>
            <person name="Yadav M."/>
            <person name="Pandit A."/>
            <person name="Bhargava A."/>
            <person name="Sureshbabu K."/>
            <person name="Batra K."/>
            <person name="Sharma T.R."/>
            <person name="Mohapatra T."/>
            <person name="Singh N.K."/>
            <person name="Messing J."/>
            <person name="Nelson A.B."/>
            <person name="Fuks G."/>
            <person name="Kavchok S."/>
            <person name="Keizer G."/>
            <person name="Linton E."/>
            <person name="Llaca V."/>
            <person name="Song R."/>
            <person name="Tanyolac B."/>
            <person name="Young S."/>
            <person name="Ho-Il K."/>
            <person name="Hahn J.H."/>
            <person name="Sangsakoo G."/>
            <person name="Vanavichit A."/>
            <person name="de Mattos Luiz.A.T."/>
            <person name="Zimmer P.D."/>
            <person name="Malone G."/>
            <person name="Dellagostin O."/>
            <person name="de Oliveira A.C."/>
            <person name="Bevan M."/>
            <person name="Bancroft I."/>
            <person name="Minx P."/>
            <person name="Cordum H."/>
            <person name="Wilson R."/>
            <person name="Cheng Z."/>
            <person name="Jin W."/>
            <person name="Jiang J."/>
            <person name="Leong S.A."/>
            <person name="Iwama H."/>
            <person name="Gojobori T."/>
            <person name="Itoh T."/>
            <person name="Niimura Y."/>
            <person name="Fujii Y."/>
            <person name="Habara T."/>
            <person name="Sakai H."/>
            <person name="Sato Y."/>
            <person name="Wilson G."/>
            <person name="Kumar K."/>
            <person name="McCouch S."/>
            <person name="Juretic N."/>
            <person name="Hoen D."/>
            <person name="Wright S."/>
            <person name="Bruskiewich R."/>
            <person name="Bureau T."/>
            <person name="Miyao A."/>
            <person name="Hirochika H."/>
            <person name="Nishikawa T."/>
            <person name="Kadowaki K."/>
            <person name="Sugiura M."/>
            <person name="Burr B."/>
            <person name="Sasaki T."/>
        </authorList>
    </citation>
    <scope>NUCLEOTIDE SEQUENCE [LARGE SCALE GENOMIC DNA]</scope>
    <source>
        <strain evidence="3">cv. Nipponbare</strain>
    </source>
</reference>
<proteinExistence type="predicted"/>
<evidence type="ECO:0000313" key="3">
    <source>
        <dbReference type="Proteomes" id="UP000000763"/>
    </source>
</evidence>
<evidence type="ECO:0000313" key="2">
    <source>
        <dbReference type="EMBL" id="BAH94321.1"/>
    </source>
</evidence>
<dbReference type="EMBL" id="AP008214">
    <property type="protein sequence ID" value="BAH94321.1"/>
    <property type="molecule type" value="Genomic_DNA"/>
</dbReference>
<sequence length="66" mass="7030">MTRSRPTPPARWGRPLDRGAAADQPPRIALFDLVNHDGAAPASRYTLSVAFGDEGLRGTESVVLNG</sequence>
<organism evidence="2 3">
    <name type="scientific">Oryza sativa subsp. japonica</name>
    <name type="common">Rice</name>
    <dbReference type="NCBI Taxonomy" id="39947"/>
    <lineage>
        <taxon>Eukaryota</taxon>
        <taxon>Viridiplantae</taxon>
        <taxon>Streptophyta</taxon>
        <taxon>Embryophyta</taxon>
        <taxon>Tracheophyta</taxon>
        <taxon>Spermatophyta</taxon>
        <taxon>Magnoliopsida</taxon>
        <taxon>Liliopsida</taxon>
        <taxon>Poales</taxon>
        <taxon>Poaceae</taxon>
        <taxon>BOP clade</taxon>
        <taxon>Oryzoideae</taxon>
        <taxon>Oryzeae</taxon>
        <taxon>Oryzinae</taxon>
        <taxon>Oryza</taxon>
        <taxon>Oryza sativa</taxon>
    </lineage>
</organism>
<dbReference type="KEGG" id="dosa:Os08g0431601"/>
<feature type="region of interest" description="Disordered" evidence="1">
    <location>
        <begin position="1"/>
        <end position="21"/>
    </location>
</feature>
<name>C7J611_ORYSJ</name>
<dbReference type="Proteomes" id="UP000000763">
    <property type="component" value="Chromosome 8"/>
</dbReference>
<accession>C7J611</accession>